<keyword evidence="3" id="KW-1185">Reference proteome</keyword>
<dbReference type="SUPFAM" id="SSF47413">
    <property type="entry name" value="lambda repressor-like DNA-binding domains"/>
    <property type="match status" value="1"/>
</dbReference>
<dbReference type="Gene3D" id="1.10.260.40">
    <property type="entry name" value="lambda repressor-like DNA-binding domains"/>
    <property type="match status" value="1"/>
</dbReference>
<dbReference type="EMBL" id="VKHT01001281">
    <property type="protein sequence ID" value="MBB0247002.1"/>
    <property type="molecule type" value="Genomic_DNA"/>
</dbReference>
<reference evidence="3" key="1">
    <citation type="submission" date="2019-10" db="EMBL/GenBank/DDBJ databases">
        <title>Streptomyces sp. nov., a novel actinobacterium isolated from alkaline environment.</title>
        <authorList>
            <person name="Golinska P."/>
        </authorList>
    </citation>
    <scope>NUCLEOTIDE SEQUENCE [LARGE SCALE GENOMIC DNA]</scope>
    <source>
        <strain evidence="3">DSM 42118</strain>
    </source>
</reference>
<dbReference type="Proteomes" id="UP000538929">
    <property type="component" value="Unassembled WGS sequence"/>
</dbReference>
<dbReference type="InterPro" id="IPR010982">
    <property type="entry name" value="Lambda_DNA-bd_dom_sf"/>
</dbReference>
<dbReference type="InterPro" id="IPR043917">
    <property type="entry name" value="DUF5753"/>
</dbReference>
<dbReference type="SMART" id="SM00530">
    <property type="entry name" value="HTH_XRE"/>
    <property type="match status" value="1"/>
</dbReference>
<name>A0A7W3Y453_9ACTN</name>
<evidence type="ECO:0000259" key="1">
    <source>
        <dbReference type="PROSITE" id="PS50943"/>
    </source>
</evidence>
<sequence length="274" mass="30864">MAVHGGEPEPPEGLKAFGAVLKVFRQRAGLTQEELAPLVGFSRETVQSVEVGRRRPQQHFVRQAEEVLDAFGALEAAARHIAPRRGLARWFHQWAALEQEATTLWTYECRLIPGLLQTEAYTRAVALAVPPPPTEEELEQRLAARAERQQLLRRTPPVAFHFLIEQCLFERHTGGEEVTAELIDHLLACTELWNVEVQIMPTRQPDHAGLDGPMRLVETPDHQWLGYVEGQKTGQLIAGAKEISVMHLRYAKMRSQALSPEESVNPLRRMRGDG</sequence>
<organism evidence="2 3">
    <name type="scientific">Streptomyces alkaliphilus</name>
    <dbReference type="NCBI Taxonomy" id="1472722"/>
    <lineage>
        <taxon>Bacteria</taxon>
        <taxon>Bacillati</taxon>
        <taxon>Actinomycetota</taxon>
        <taxon>Actinomycetes</taxon>
        <taxon>Kitasatosporales</taxon>
        <taxon>Streptomycetaceae</taxon>
        <taxon>Streptomyces</taxon>
    </lineage>
</organism>
<dbReference type="CDD" id="cd00093">
    <property type="entry name" value="HTH_XRE"/>
    <property type="match status" value="1"/>
</dbReference>
<evidence type="ECO:0000313" key="3">
    <source>
        <dbReference type="Proteomes" id="UP000538929"/>
    </source>
</evidence>
<dbReference type="InterPro" id="IPR001387">
    <property type="entry name" value="Cro/C1-type_HTH"/>
</dbReference>
<gene>
    <name evidence="2" type="ORF">FNQ90_23485</name>
</gene>
<evidence type="ECO:0000313" key="2">
    <source>
        <dbReference type="EMBL" id="MBB0247002.1"/>
    </source>
</evidence>
<protein>
    <submittedName>
        <fullName evidence="2">Helix-turn-helix domain-containing protein</fullName>
    </submittedName>
</protein>
<dbReference type="AlphaFoldDB" id="A0A7W3Y453"/>
<feature type="domain" description="HTH cro/C1-type" evidence="1">
    <location>
        <begin position="21"/>
        <end position="74"/>
    </location>
</feature>
<accession>A0A7W3Y453</accession>
<comment type="caution">
    <text evidence="2">The sequence shown here is derived from an EMBL/GenBank/DDBJ whole genome shotgun (WGS) entry which is preliminary data.</text>
</comment>
<dbReference type="RefSeq" id="WP_182608262.1">
    <property type="nucleotide sequence ID" value="NZ_VKHT01001281.1"/>
</dbReference>
<proteinExistence type="predicted"/>
<dbReference type="Pfam" id="PF13560">
    <property type="entry name" value="HTH_31"/>
    <property type="match status" value="1"/>
</dbReference>
<dbReference type="Pfam" id="PF19054">
    <property type="entry name" value="DUF5753"/>
    <property type="match status" value="1"/>
</dbReference>
<dbReference type="PROSITE" id="PS50943">
    <property type="entry name" value="HTH_CROC1"/>
    <property type="match status" value="1"/>
</dbReference>
<dbReference type="GO" id="GO:0003677">
    <property type="term" value="F:DNA binding"/>
    <property type="evidence" value="ECO:0007669"/>
    <property type="project" value="InterPro"/>
</dbReference>